<dbReference type="EMBL" id="MN739664">
    <property type="protein sequence ID" value="QHT19214.1"/>
    <property type="molecule type" value="Genomic_DNA"/>
</dbReference>
<protein>
    <recommendedName>
        <fullName evidence="2">Nucleotide-diphospho-sugar transferase domain-containing protein</fullName>
    </recommendedName>
</protein>
<reference evidence="1" key="1">
    <citation type="journal article" date="2020" name="Nature">
        <title>Giant virus diversity and host interactions through global metagenomics.</title>
        <authorList>
            <person name="Schulz F."/>
            <person name="Roux S."/>
            <person name="Paez-Espino D."/>
            <person name="Jungbluth S."/>
            <person name="Walsh D.A."/>
            <person name="Denef V.J."/>
            <person name="McMahon K.D."/>
            <person name="Konstantinidis K.T."/>
            <person name="Eloe-Fadrosh E.A."/>
            <person name="Kyrpides N.C."/>
            <person name="Woyke T."/>
        </authorList>
    </citation>
    <scope>NUCLEOTIDE SEQUENCE</scope>
    <source>
        <strain evidence="1">GVMAG-M-3300023174-57</strain>
    </source>
</reference>
<dbReference type="AlphaFoldDB" id="A0A6C0DRU9"/>
<sequence>MEAPPAAKICFITAIYGGYEKTCKPYAKQTVPADFICFTDSKTLTPNGWTIDNTPYHLTDKSHLDNDTYINSLSNNTHTFNVAKYYKQAFQNIPILKKYDAIVWLDGSVEIIYDKTAEYILSRIYTHKIIGWHHEFRNGVLRNEAVGSGDSRYSSTFWNNQRQPRQDVMAQYNEYVRNGYSEDYFKSLGPCSPHLGVWITCFVAFFNKDSIVSEFLDFWYLQTLMHTTQDQVGFSYACQKKKLIPYTLPNNEISGQDPHVATQIYRKHGHNE</sequence>
<evidence type="ECO:0008006" key="2">
    <source>
        <dbReference type="Google" id="ProtNLM"/>
    </source>
</evidence>
<evidence type="ECO:0000313" key="1">
    <source>
        <dbReference type="EMBL" id="QHT19214.1"/>
    </source>
</evidence>
<accession>A0A6C0DRU9</accession>
<name>A0A6C0DRU9_9ZZZZ</name>
<organism evidence="1">
    <name type="scientific">viral metagenome</name>
    <dbReference type="NCBI Taxonomy" id="1070528"/>
    <lineage>
        <taxon>unclassified sequences</taxon>
        <taxon>metagenomes</taxon>
        <taxon>organismal metagenomes</taxon>
    </lineage>
</organism>
<proteinExistence type="predicted"/>